<proteinExistence type="predicted"/>
<dbReference type="InterPro" id="IPR036388">
    <property type="entry name" value="WH-like_DNA-bd_sf"/>
</dbReference>
<evidence type="ECO:0000256" key="1">
    <source>
        <dbReference type="ARBA" id="ARBA00023015"/>
    </source>
</evidence>
<dbReference type="SMART" id="SM01043">
    <property type="entry name" value="BTAD"/>
    <property type="match status" value="1"/>
</dbReference>
<keyword evidence="5" id="KW-1185">Reference proteome</keyword>
<organism evidence="4 5">
    <name type="scientific">Cohnella terricola</name>
    <dbReference type="NCBI Taxonomy" id="1289167"/>
    <lineage>
        <taxon>Bacteria</taxon>
        <taxon>Bacillati</taxon>
        <taxon>Bacillota</taxon>
        <taxon>Bacilli</taxon>
        <taxon>Bacillales</taxon>
        <taxon>Paenibacillaceae</taxon>
        <taxon>Cohnella</taxon>
    </lineage>
</organism>
<keyword evidence="2" id="KW-0804">Transcription</keyword>
<dbReference type="GO" id="GO:0003677">
    <property type="term" value="F:DNA binding"/>
    <property type="evidence" value="ECO:0007669"/>
    <property type="project" value="InterPro"/>
</dbReference>
<dbReference type="SUPFAM" id="SSF48452">
    <property type="entry name" value="TPR-like"/>
    <property type="match status" value="1"/>
</dbReference>
<evidence type="ECO:0000313" key="5">
    <source>
        <dbReference type="Proteomes" id="UP000316330"/>
    </source>
</evidence>
<keyword evidence="1" id="KW-0805">Transcription regulation</keyword>
<evidence type="ECO:0000313" key="4">
    <source>
        <dbReference type="EMBL" id="TVX91450.1"/>
    </source>
</evidence>
<dbReference type="Gene3D" id="1.10.10.10">
    <property type="entry name" value="Winged helix-like DNA-binding domain superfamily/Winged helix DNA-binding domain"/>
    <property type="match status" value="1"/>
</dbReference>
<comment type="caution">
    <text evidence="4">The sequence shown here is derived from an EMBL/GenBank/DDBJ whole genome shotgun (WGS) entry which is preliminary data.</text>
</comment>
<gene>
    <name evidence="4" type="ORF">FPZ45_25060</name>
</gene>
<name>A0A559IUZ9_9BACL</name>
<evidence type="ECO:0000259" key="3">
    <source>
        <dbReference type="SMART" id="SM01043"/>
    </source>
</evidence>
<dbReference type="GO" id="GO:0006355">
    <property type="term" value="P:regulation of DNA-templated transcription"/>
    <property type="evidence" value="ECO:0007669"/>
    <property type="project" value="InterPro"/>
</dbReference>
<dbReference type="InterPro" id="IPR016032">
    <property type="entry name" value="Sig_transdc_resp-reg_C-effctor"/>
</dbReference>
<dbReference type="Pfam" id="PF03704">
    <property type="entry name" value="BTAD"/>
    <property type="match status" value="1"/>
</dbReference>
<dbReference type="SUPFAM" id="SSF46894">
    <property type="entry name" value="C-terminal effector domain of the bipartite response regulators"/>
    <property type="match status" value="1"/>
</dbReference>
<reference evidence="4 5" key="1">
    <citation type="submission" date="2019-07" db="EMBL/GenBank/DDBJ databases">
        <authorList>
            <person name="Kim J."/>
        </authorList>
    </citation>
    <scope>NUCLEOTIDE SEQUENCE [LARGE SCALE GENOMIC DNA]</scope>
    <source>
        <strain evidence="4 5">G13</strain>
    </source>
</reference>
<dbReference type="AlphaFoldDB" id="A0A559IUZ9"/>
<feature type="domain" description="Bacterial transcriptional activator" evidence="3">
    <location>
        <begin position="101"/>
        <end position="234"/>
    </location>
</feature>
<evidence type="ECO:0000256" key="2">
    <source>
        <dbReference type="ARBA" id="ARBA00023163"/>
    </source>
</evidence>
<accession>A0A559IUZ9</accession>
<dbReference type="InterPro" id="IPR005158">
    <property type="entry name" value="BTAD"/>
</dbReference>
<dbReference type="InterPro" id="IPR011990">
    <property type="entry name" value="TPR-like_helical_dom_sf"/>
</dbReference>
<dbReference type="OrthoDB" id="190810at2"/>
<dbReference type="RefSeq" id="WP_144707393.1">
    <property type="nucleotide sequence ID" value="NZ_VNJJ01000032.1"/>
</dbReference>
<dbReference type="Gene3D" id="1.25.40.10">
    <property type="entry name" value="Tetratricopeptide repeat domain"/>
    <property type="match status" value="1"/>
</dbReference>
<dbReference type="Proteomes" id="UP000316330">
    <property type="component" value="Unassembled WGS sequence"/>
</dbReference>
<protein>
    <recommendedName>
        <fullName evidence="3">Bacterial transcriptional activator domain-containing protein</fullName>
    </recommendedName>
</protein>
<dbReference type="PANTHER" id="PTHR35807">
    <property type="entry name" value="TRANSCRIPTIONAL REGULATOR REDD-RELATED"/>
    <property type="match status" value="1"/>
</dbReference>
<dbReference type="EMBL" id="VNJJ01000032">
    <property type="protein sequence ID" value="TVX91450.1"/>
    <property type="molecule type" value="Genomic_DNA"/>
</dbReference>
<sequence length="242" mass="27679">MRAWTFRLLGGFRIAVDGETIASLSAGKISLLLAYLILADDLPISRKRIAFDFWPDSTERQALANLRKLLYDLRDRLPQADRLLKATPAFLLWEHETPIYSDVKEFELAARGVTLPDLYRAAELYRGELMPGYNAEWLEAKRQSLAQKHAMVLEKIVTLLESRGEYSSAVFYANQLLQHNQLREETYRSLMRLHGLSHDMAGVVRAYRQACSVLQTELGIAPSDETKRLYEKFAQSQEATGR</sequence>
<dbReference type="InterPro" id="IPR051677">
    <property type="entry name" value="AfsR-DnrI-RedD_regulator"/>
</dbReference>